<dbReference type="AlphaFoldDB" id="A0A6B8RQA1"/>
<reference evidence="5" key="1">
    <citation type="submission" date="2018-11" db="EMBL/GenBank/DDBJ databases">
        <title>Complete genome sequence of Paenibacillus sp. ML311-T8.</title>
        <authorList>
            <person name="Nam Y.-D."/>
            <person name="Kang J."/>
            <person name="Chung W.-H."/>
            <person name="Park Y.S."/>
        </authorList>
    </citation>
    <scope>NUCLEOTIDE SEQUENCE [LARGE SCALE GENOMIC DNA]</scope>
    <source>
        <strain evidence="5">ML311-T8</strain>
    </source>
</reference>
<sequence>MNNHNDNEKGKHAIEQQMEKIFKHAKTNSYGTQDRYMHSCIQFTAFCVDHFKLQNLRNISDKHLIAFIKHRQEDGISPKSLKNDLSAIRYMNYHTPKVRQQISDNNGLKLKGLDLEKTNPKNGDRAWTNQEYSNFKNFAEKLGKDVVSDTLILSRTIGVRVTEAVACSRPQAINALKTGIYSVKGEAKNGKHREVSLSKEAREVFERKLKESNQYRLFIKDGEKTHEVVNKVQNFINYYRDRFTTLEGKKIRVDTRDPSKSHELTYHGLRYAYVKDRVTHFINKGLSLEEAYKLVTKEIGHERKEVIEIYLQQLISEI</sequence>
<dbReference type="InterPro" id="IPR013762">
    <property type="entry name" value="Integrase-like_cat_sf"/>
</dbReference>
<keyword evidence="1" id="KW-0238">DNA-binding</keyword>
<evidence type="ECO:0000313" key="5">
    <source>
        <dbReference type="Proteomes" id="UP000426246"/>
    </source>
</evidence>
<gene>
    <name evidence="4" type="ORF">EHS13_23080</name>
</gene>
<keyword evidence="2" id="KW-0233">DNA recombination</keyword>
<name>A0A6B8RQA1_9BACL</name>
<dbReference type="InterPro" id="IPR011010">
    <property type="entry name" value="DNA_brk_join_enz"/>
</dbReference>
<evidence type="ECO:0000259" key="3">
    <source>
        <dbReference type="Pfam" id="PF12834"/>
    </source>
</evidence>
<feature type="domain" description="Putative integrase N-terminal" evidence="3">
    <location>
        <begin position="14"/>
        <end position="91"/>
    </location>
</feature>
<dbReference type="Gene3D" id="1.10.443.10">
    <property type="entry name" value="Intergrase catalytic core"/>
    <property type="match status" value="1"/>
</dbReference>
<keyword evidence="5" id="KW-1185">Reference proteome</keyword>
<dbReference type="Gene3D" id="1.10.150.130">
    <property type="match status" value="1"/>
</dbReference>
<dbReference type="GO" id="GO:0006310">
    <property type="term" value="P:DNA recombination"/>
    <property type="evidence" value="ECO:0007669"/>
    <property type="project" value="UniProtKB-KW"/>
</dbReference>
<protein>
    <recommendedName>
        <fullName evidence="3">Putative integrase N-terminal domain-containing protein</fullName>
    </recommendedName>
</protein>
<dbReference type="InterPro" id="IPR024457">
    <property type="entry name" value="Putative_integrase_N"/>
</dbReference>
<organism evidence="4 5">
    <name type="scientific">Paenibacillus psychroresistens</name>
    <dbReference type="NCBI Taxonomy" id="1778678"/>
    <lineage>
        <taxon>Bacteria</taxon>
        <taxon>Bacillati</taxon>
        <taxon>Bacillota</taxon>
        <taxon>Bacilli</taxon>
        <taxon>Bacillales</taxon>
        <taxon>Paenibacillaceae</taxon>
        <taxon>Paenibacillus</taxon>
    </lineage>
</organism>
<dbReference type="EMBL" id="CP034235">
    <property type="protein sequence ID" value="QGQ97566.1"/>
    <property type="molecule type" value="Genomic_DNA"/>
</dbReference>
<dbReference type="SUPFAM" id="SSF56349">
    <property type="entry name" value="DNA breaking-rejoining enzymes"/>
    <property type="match status" value="1"/>
</dbReference>
<dbReference type="GO" id="GO:0003677">
    <property type="term" value="F:DNA binding"/>
    <property type="evidence" value="ECO:0007669"/>
    <property type="project" value="UniProtKB-KW"/>
</dbReference>
<proteinExistence type="predicted"/>
<dbReference type="Pfam" id="PF12834">
    <property type="entry name" value="Phage_int_SAM_2"/>
    <property type="match status" value="1"/>
</dbReference>
<evidence type="ECO:0000256" key="2">
    <source>
        <dbReference type="ARBA" id="ARBA00023172"/>
    </source>
</evidence>
<dbReference type="Proteomes" id="UP000426246">
    <property type="component" value="Chromosome"/>
</dbReference>
<evidence type="ECO:0000313" key="4">
    <source>
        <dbReference type="EMBL" id="QGQ97566.1"/>
    </source>
</evidence>
<dbReference type="InterPro" id="IPR010998">
    <property type="entry name" value="Integrase_recombinase_N"/>
</dbReference>
<accession>A0A6B8RQA1</accession>
<evidence type="ECO:0000256" key="1">
    <source>
        <dbReference type="ARBA" id="ARBA00023125"/>
    </source>
</evidence>
<dbReference type="GO" id="GO:0015074">
    <property type="term" value="P:DNA integration"/>
    <property type="evidence" value="ECO:0007669"/>
    <property type="project" value="InterPro"/>
</dbReference>
<dbReference type="KEGG" id="ppsc:EHS13_23080"/>
<dbReference type="OrthoDB" id="107900at2"/>